<dbReference type="EMBL" id="CM026423">
    <property type="protein sequence ID" value="KAG0582111.1"/>
    <property type="molecule type" value="Genomic_DNA"/>
</dbReference>
<dbReference type="AlphaFoldDB" id="A0A8T0IGS2"/>
<gene>
    <name evidence="1" type="ORF">KC19_3G035100</name>
</gene>
<organism evidence="1 2">
    <name type="scientific">Ceratodon purpureus</name>
    <name type="common">Fire moss</name>
    <name type="synonym">Dicranum purpureum</name>
    <dbReference type="NCBI Taxonomy" id="3225"/>
    <lineage>
        <taxon>Eukaryota</taxon>
        <taxon>Viridiplantae</taxon>
        <taxon>Streptophyta</taxon>
        <taxon>Embryophyta</taxon>
        <taxon>Bryophyta</taxon>
        <taxon>Bryophytina</taxon>
        <taxon>Bryopsida</taxon>
        <taxon>Dicranidae</taxon>
        <taxon>Pseudoditrichales</taxon>
        <taxon>Ditrichaceae</taxon>
        <taxon>Ceratodon</taxon>
    </lineage>
</organism>
<accession>A0A8T0IGS2</accession>
<keyword evidence="2" id="KW-1185">Reference proteome</keyword>
<reference evidence="1" key="1">
    <citation type="submission" date="2020-06" db="EMBL/GenBank/DDBJ databases">
        <title>WGS assembly of Ceratodon purpureus strain R40.</title>
        <authorList>
            <person name="Carey S.B."/>
            <person name="Jenkins J."/>
            <person name="Shu S."/>
            <person name="Lovell J.T."/>
            <person name="Sreedasyam A."/>
            <person name="Maumus F."/>
            <person name="Tiley G.P."/>
            <person name="Fernandez-Pozo N."/>
            <person name="Barry K."/>
            <person name="Chen C."/>
            <person name="Wang M."/>
            <person name="Lipzen A."/>
            <person name="Daum C."/>
            <person name="Saski C.A."/>
            <person name="Payton A.C."/>
            <person name="Mcbreen J.C."/>
            <person name="Conrad R.E."/>
            <person name="Kollar L.M."/>
            <person name="Olsson S."/>
            <person name="Huttunen S."/>
            <person name="Landis J.B."/>
            <person name="Wickett N.J."/>
            <person name="Johnson M.G."/>
            <person name="Rensing S.A."/>
            <person name="Grimwood J."/>
            <person name="Schmutz J."/>
            <person name="Mcdaniel S.F."/>
        </authorList>
    </citation>
    <scope>NUCLEOTIDE SEQUENCE</scope>
    <source>
        <strain evidence="1">R40</strain>
    </source>
</reference>
<proteinExistence type="predicted"/>
<evidence type="ECO:0000313" key="2">
    <source>
        <dbReference type="Proteomes" id="UP000822688"/>
    </source>
</evidence>
<sequence>MGAHFAPHNWALVDPLPLAPRFLATAPQPTGPSCSAAIQSNVPSRTFRAPLLAFKDFVIICVQTVATCVRCWVRISNWRLCDRLLMLFFNLAQKLCFFRMCWRFFVLGSLLA</sequence>
<comment type="caution">
    <text evidence="1">The sequence shown here is derived from an EMBL/GenBank/DDBJ whole genome shotgun (WGS) entry which is preliminary data.</text>
</comment>
<protein>
    <submittedName>
        <fullName evidence="1">Uncharacterized protein</fullName>
    </submittedName>
</protein>
<dbReference type="Proteomes" id="UP000822688">
    <property type="component" value="Chromosome 3"/>
</dbReference>
<evidence type="ECO:0000313" key="1">
    <source>
        <dbReference type="EMBL" id="KAG0582111.1"/>
    </source>
</evidence>
<name>A0A8T0IGS2_CERPU</name>